<sequence length="278" mass="30731">MKKSIYVLLIFCITQQAFSQEAGKEPVFKIKGFSHPESVVWDDKNQVIYVSNIGDKVAGDGFISKLSSEGKVLDLKWITGLNDPKGLLVQNDKLYVTDNTALVEIDLSEAKIIKRTAVEGADFLNDITADEEGNLWISDTGNSSIYLKAPNEGITCWLSSPDLEQPNGLLTAGNTILVAAWGKEEPGNILEVDRSSKTIKKISKKGIGNLDGLQKIDDESFYLSDWATGKIHKINKNGAQVEILTSAKSAGDILFLEDRNILILPMNHQNEVWWYSLD</sequence>
<evidence type="ECO:0000256" key="1">
    <source>
        <dbReference type="SAM" id="SignalP"/>
    </source>
</evidence>
<evidence type="ECO:0000313" key="2">
    <source>
        <dbReference type="EMBL" id="MFD2518643.1"/>
    </source>
</evidence>
<dbReference type="RefSeq" id="WP_380753116.1">
    <property type="nucleotide sequence ID" value="NZ_JBHULT010000010.1"/>
</dbReference>
<keyword evidence="1" id="KW-0732">Signal</keyword>
<accession>A0ABW5J0K3</accession>
<name>A0ABW5J0K3_9FLAO</name>
<keyword evidence="3" id="KW-1185">Reference proteome</keyword>
<dbReference type="InterPro" id="IPR011042">
    <property type="entry name" value="6-blade_b-propeller_TolB-like"/>
</dbReference>
<evidence type="ECO:0000313" key="3">
    <source>
        <dbReference type="Proteomes" id="UP001597468"/>
    </source>
</evidence>
<gene>
    <name evidence="2" type="ORF">ACFSTG_12105</name>
</gene>
<dbReference type="Gene3D" id="2.120.10.30">
    <property type="entry name" value="TolB, C-terminal domain"/>
    <property type="match status" value="1"/>
</dbReference>
<dbReference type="Proteomes" id="UP001597468">
    <property type="component" value="Unassembled WGS sequence"/>
</dbReference>
<comment type="caution">
    <text evidence="2">The sequence shown here is derived from an EMBL/GenBank/DDBJ whole genome shotgun (WGS) entry which is preliminary data.</text>
</comment>
<reference evidence="3" key="1">
    <citation type="journal article" date="2019" name="Int. J. Syst. Evol. Microbiol.">
        <title>The Global Catalogue of Microorganisms (GCM) 10K type strain sequencing project: providing services to taxonomists for standard genome sequencing and annotation.</title>
        <authorList>
            <consortium name="The Broad Institute Genomics Platform"/>
            <consortium name="The Broad Institute Genome Sequencing Center for Infectious Disease"/>
            <person name="Wu L."/>
            <person name="Ma J."/>
        </authorList>
    </citation>
    <scope>NUCLEOTIDE SEQUENCE [LARGE SCALE GENOMIC DNA]</scope>
    <source>
        <strain evidence="3">KCTC 42585</strain>
    </source>
</reference>
<dbReference type="SUPFAM" id="SSF101898">
    <property type="entry name" value="NHL repeat"/>
    <property type="match status" value="1"/>
</dbReference>
<organism evidence="2 3">
    <name type="scientific">Salinimicrobium flavum</name>
    <dbReference type="NCBI Taxonomy" id="1737065"/>
    <lineage>
        <taxon>Bacteria</taxon>
        <taxon>Pseudomonadati</taxon>
        <taxon>Bacteroidota</taxon>
        <taxon>Flavobacteriia</taxon>
        <taxon>Flavobacteriales</taxon>
        <taxon>Flavobacteriaceae</taxon>
        <taxon>Salinimicrobium</taxon>
    </lineage>
</organism>
<feature type="chain" id="PRO_5046637103" evidence="1">
    <location>
        <begin position="20"/>
        <end position="278"/>
    </location>
</feature>
<protein>
    <submittedName>
        <fullName evidence="2">SMP-30/gluconolactonase/LRE family protein</fullName>
    </submittedName>
</protein>
<dbReference type="EMBL" id="JBHULT010000010">
    <property type="protein sequence ID" value="MFD2518643.1"/>
    <property type="molecule type" value="Genomic_DNA"/>
</dbReference>
<proteinExistence type="predicted"/>
<feature type="signal peptide" evidence="1">
    <location>
        <begin position="1"/>
        <end position="19"/>
    </location>
</feature>